<proteinExistence type="inferred from homology"/>
<dbReference type="GO" id="GO:0005829">
    <property type="term" value="C:cytosol"/>
    <property type="evidence" value="ECO:0007669"/>
    <property type="project" value="TreeGrafter"/>
</dbReference>
<dbReference type="PANTHER" id="PTHR35089">
    <property type="entry name" value="CHAPERONE PROTEIN SKP"/>
    <property type="match status" value="1"/>
</dbReference>
<evidence type="ECO:0000256" key="4">
    <source>
        <dbReference type="SAM" id="SignalP"/>
    </source>
</evidence>
<organism evidence="5 6">
    <name type="scientific">Acidihalobacter aeolianus</name>
    <dbReference type="NCBI Taxonomy" id="2792603"/>
    <lineage>
        <taxon>Bacteria</taxon>
        <taxon>Pseudomonadati</taxon>
        <taxon>Pseudomonadota</taxon>
        <taxon>Gammaproteobacteria</taxon>
        <taxon>Chromatiales</taxon>
        <taxon>Ectothiorhodospiraceae</taxon>
        <taxon>Acidihalobacter</taxon>
    </lineage>
</organism>
<dbReference type="PIRSF" id="PIRSF002094">
    <property type="entry name" value="OMP26_Skp"/>
    <property type="match status" value="1"/>
</dbReference>
<evidence type="ECO:0000313" key="5">
    <source>
        <dbReference type="EMBL" id="AOV16731.1"/>
    </source>
</evidence>
<dbReference type="Gene3D" id="3.30.910.20">
    <property type="entry name" value="Skp domain"/>
    <property type="match status" value="1"/>
</dbReference>
<reference evidence="5 6" key="1">
    <citation type="submission" date="2016-09" db="EMBL/GenBank/DDBJ databases">
        <title>Acidihalobacter prosperus V6 (DSM14174).</title>
        <authorList>
            <person name="Khaleque H.N."/>
            <person name="Ramsay J.P."/>
            <person name="Murphy R.J.T."/>
            <person name="Kaksonen A.H."/>
            <person name="Boxall N.J."/>
            <person name="Watkin E.L.J."/>
        </authorList>
    </citation>
    <scope>NUCLEOTIDE SEQUENCE [LARGE SCALE GENOMIC DNA]</scope>
    <source>
        <strain evidence="5 6">V6</strain>
    </source>
</reference>
<protein>
    <recommendedName>
        <fullName evidence="7">Molecular chaperone Skp</fullName>
    </recommendedName>
</protein>
<dbReference type="InterPro" id="IPR005632">
    <property type="entry name" value="Chaperone_Skp"/>
</dbReference>
<dbReference type="RefSeq" id="WP_070072315.1">
    <property type="nucleotide sequence ID" value="NZ_CP017448.1"/>
</dbReference>
<dbReference type="AlphaFoldDB" id="A0A1D8K704"/>
<feature type="region of interest" description="Disordered" evidence="3">
    <location>
        <begin position="61"/>
        <end position="93"/>
    </location>
</feature>
<evidence type="ECO:0000256" key="1">
    <source>
        <dbReference type="ARBA" id="ARBA00022729"/>
    </source>
</evidence>
<feature type="signal peptide" evidence="4">
    <location>
        <begin position="1"/>
        <end position="25"/>
    </location>
</feature>
<evidence type="ECO:0000256" key="2">
    <source>
        <dbReference type="PIRNR" id="PIRNR002094"/>
    </source>
</evidence>
<dbReference type="SUPFAM" id="SSF111384">
    <property type="entry name" value="OmpH-like"/>
    <property type="match status" value="1"/>
</dbReference>
<name>A0A1D8K704_9GAMM</name>
<dbReference type="KEGG" id="aaeo:BJI67_06335"/>
<evidence type="ECO:0008006" key="7">
    <source>
        <dbReference type="Google" id="ProtNLM"/>
    </source>
</evidence>
<dbReference type="GO" id="GO:0050821">
    <property type="term" value="P:protein stabilization"/>
    <property type="evidence" value="ECO:0007669"/>
    <property type="project" value="TreeGrafter"/>
</dbReference>
<evidence type="ECO:0000256" key="3">
    <source>
        <dbReference type="SAM" id="MobiDB-lite"/>
    </source>
</evidence>
<sequence>MHMRKLFLGLFTVLGMLAFVPASEAATGKIGFVNVPEIMAKAPQAEAARAELQKEFQPREQKLGELRDQIQKEETDLKRNASAMSAERKKQAETDLMQKENEFNKQLASFRQDFGEKRNQVLQGLQKQISKVILRIAKAGNYDMILSDGVVYASDKINLTNKVLAELKKSAK</sequence>
<comment type="similarity">
    <text evidence="2">Belongs to the skp family.</text>
</comment>
<keyword evidence="6" id="KW-1185">Reference proteome</keyword>
<gene>
    <name evidence="5" type="ORF">BJI67_06335</name>
</gene>
<dbReference type="Proteomes" id="UP000095342">
    <property type="component" value="Chromosome"/>
</dbReference>
<keyword evidence="1 4" id="KW-0732">Signal</keyword>
<dbReference type="GO" id="GO:0051082">
    <property type="term" value="F:unfolded protein binding"/>
    <property type="evidence" value="ECO:0007669"/>
    <property type="project" value="InterPro"/>
</dbReference>
<evidence type="ECO:0000313" key="6">
    <source>
        <dbReference type="Proteomes" id="UP000095342"/>
    </source>
</evidence>
<feature type="chain" id="PRO_5009109773" description="Molecular chaperone Skp" evidence="4">
    <location>
        <begin position="26"/>
        <end position="172"/>
    </location>
</feature>
<feature type="compositionally biased region" description="Basic and acidic residues" evidence="3">
    <location>
        <begin position="61"/>
        <end position="79"/>
    </location>
</feature>
<dbReference type="EMBL" id="CP017448">
    <property type="protein sequence ID" value="AOV16731.1"/>
    <property type="molecule type" value="Genomic_DNA"/>
</dbReference>
<dbReference type="InterPro" id="IPR024930">
    <property type="entry name" value="Skp_dom_sf"/>
</dbReference>
<dbReference type="PANTHER" id="PTHR35089:SF1">
    <property type="entry name" value="CHAPERONE PROTEIN SKP"/>
    <property type="match status" value="1"/>
</dbReference>
<dbReference type="SMART" id="SM00935">
    <property type="entry name" value="OmpH"/>
    <property type="match status" value="1"/>
</dbReference>
<dbReference type="Pfam" id="PF03938">
    <property type="entry name" value="OmpH"/>
    <property type="match status" value="1"/>
</dbReference>
<accession>A0A1D8K704</accession>